<dbReference type="Proteomes" id="UP001642409">
    <property type="component" value="Unassembled WGS sequence"/>
</dbReference>
<organism evidence="2 3">
    <name type="scientific">Hexamita inflata</name>
    <dbReference type="NCBI Taxonomy" id="28002"/>
    <lineage>
        <taxon>Eukaryota</taxon>
        <taxon>Metamonada</taxon>
        <taxon>Diplomonadida</taxon>
        <taxon>Hexamitidae</taxon>
        <taxon>Hexamitinae</taxon>
        <taxon>Hexamita</taxon>
    </lineage>
</organism>
<protein>
    <submittedName>
        <fullName evidence="2">Uncharacterized protein</fullName>
    </submittedName>
</protein>
<name>A0ABP1HWI4_9EUKA</name>
<proteinExistence type="predicted"/>
<evidence type="ECO:0000313" key="3">
    <source>
        <dbReference type="Proteomes" id="UP001642409"/>
    </source>
</evidence>
<feature type="coiled-coil region" evidence="1">
    <location>
        <begin position="510"/>
        <end position="600"/>
    </location>
</feature>
<keyword evidence="3" id="KW-1185">Reference proteome</keyword>
<sequence length="628" mass="72347">MTLDIELLNEQPDKLRLAQLLNDLARQENETYQKLIISSFEQNNLTIIKNLSEYLFFYFQNQLLTHNSLMAIFQNMVSLDQFLKPHILIFLTVARQLTILDLKPSRYIQQLLNDQFLYLNLLQKTGKYLQSNNDFNALELILLLDANLQVPQPYLQIQQNTYNENVQTAYKILKNKQEPENLAVSQLLKKFAIDKKEQDVFGLILNLNAHFQIQKDKSAVPSKSTPEILKQIIDSNLPAFYKLLILNQLANFPDYREQHTFQKIIEQLEPVNQIRSLTEKILQARISQKLLSTIVYETNNGQTDENIQKCVDGCQLVAREPNIPAMVLLINQLSSYLLSQLSRSQTLNIKDKISSVAEEARKLIKRFNQTQTVLAAYLVTLLQVIHFVSGDPILLPHSLQLSEVAKQIQFLSQNPVQNLVFKLFDFAQFTNYQSDLGLQVYKQCVKNSAVQNPFPVIESQISLQIVEPVQKAGQLQLDLQDVSTKYNKLLQQYNQMCKIQGGGVVGVMEDQELKKEKSNLEVKVVALEAKIESLERLNQQMGDDKKQVQNQLEISNKTNMVMQDQLTQQQLRMEELQNKKIQSENELKEMHKQFDELKTHNQAVGENYRALKTAVAQVKGIIIGIEMK</sequence>
<evidence type="ECO:0000313" key="2">
    <source>
        <dbReference type="EMBL" id="CAL6000631.1"/>
    </source>
</evidence>
<dbReference type="EMBL" id="CAXDID020000041">
    <property type="protein sequence ID" value="CAL6000631.1"/>
    <property type="molecule type" value="Genomic_DNA"/>
</dbReference>
<gene>
    <name evidence="2" type="ORF">HINF_LOCUS16794</name>
</gene>
<reference evidence="2 3" key="1">
    <citation type="submission" date="2024-07" db="EMBL/GenBank/DDBJ databases">
        <authorList>
            <person name="Akdeniz Z."/>
        </authorList>
    </citation>
    <scope>NUCLEOTIDE SEQUENCE [LARGE SCALE GENOMIC DNA]</scope>
</reference>
<accession>A0ABP1HWI4</accession>
<evidence type="ECO:0000256" key="1">
    <source>
        <dbReference type="SAM" id="Coils"/>
    </source>
</evidence>
<comment type="caution">
    <text evidence="2">The sequence shown here is derived from an EMBL/GenBank/DDBJ whole genome shotgun (WGS) entry which is preliminary data.</text>
</comment>
<keyword evidence="1" id="KW-0175">Coiled coil</keyword>